<evidence type="ECO:0000256" key="3">
    <source>
        <dbReference type="SAM" id="Phobius"/>
    </source>
</evidence>
<dbReference type="InterPro" id="IPR050546">
    <property type="entry name" value="Glycosyl_Hydrlase_16"/>
</dbReference>
<feature type="region of interest" description="Disordered" evidence="2">
    <location>
        <begin position="1"/>
        <end position="52"/>
    </location>
</feature>
<evidence type="ECO:0000256" key="1">
    <source>
        <dbReference type="ARBA" id="ARBA00006865"/>
    </source>
</evidence>
<dbReference type="InterPro" id="IPR013320">
    <property type="entry name" value="ConA-like_dom_sf"/>
</dbReference>
<feature type="transmembrane region" description="Helical" evidence="3">
    <location>
        <begin position="85"/>
        <end position="106"/>
    </location>
</feature>
<dbReference type="InterPro" id="IPR000757">
    <property type="entry name" value="Beta-glucanase-like"/>
</dbReference>
<dbReference type="PANTHER" id="PTHR10963:SF55">
    <property type="entry name" value="GLYCOSIDE HYDROLASE FAMILY 16 PROTEIN"/>
    <property type="match status" value="1"/>
</dbReference>
<dbReference type="Pfam" id="PF00722">
    <property type="entry name" value="Glyco_hydro_16"/>
    <property type="match status" value="1"/>
</dbReference>
<keyword evidence="3" id="KW-0472">Membrane</keyword>
<dbReference type="PANTHER" id="PTHR10963">
    <property type="entry name" value="GLYCOSYL HYDROLASE-RELATED"/>
    <property type="match status" value="1"/>
</dbReference>
<reference evidence="5" key="1">
    <citation type="journal article" date="2021" name="Nat. Commun.">
        <title>Genetic determinants of endophytism in the Arabidopsis root mycobiome.</title>
        <authorList>
            <person name="Mesny F."/>
            <person name="Miyauchi S."/>
            <person name="Thiergart T."/>
            <person name="Pickel B."/>
            <person name="Atanasova L."/>
            <person name="Karlsson M."/>
            <person name="Huettel B."/>
            <person name="Barry K.W."/>
            <person name="Haridas S."/>
            <person name="Chen C."/>
            <person name="Bauer D."/>
            <person name="Andreopoulos W."/>
            <person name="Pangilinan J."/>
            <person name="LaButti K."/>
            <person name="Riley R."/>
            <person name="Lipzen A."/>
            <person name="Clum A."/>
            <person name="Drula E."/>
            <person name="Henrissat B."/>
            <person name="Kohler A."/>
            <person name="Grigoriev I.V."/>
            <person name="Martin F.M."/>
            <person name="Hacquard S."/>
        </authorList>
    </citation>
    <scope>NUCLEOTIDE SEQUENCE</scope>
    <source>
        <strain evidence="5">MPI-CAGE-CH-0243</strain>
    </source>
</reference>
<dbReference type="OrthoDB" id="4781at2759"/>
<name>A0A9P9DWY1_9PLEO</name>
<comment type="caution">
    <text evidence="5">The sequence shown here is derived from an EMBL/GenBank/DDBJ whole genome shotgun (WGS) entry which is preliminary data.</text>
</comment>
<accession>A0A9P9DWY1</accession>
<keyword evidence="3" id="KW-0812">Transmembrane</keyword>
<proteinExistence type="inferred from homology"/>
<organism evidence="5 6">
    <name type="scientific">Dendryphion nanum</name>
    <dbReference type="NCBI Taxonomy" id="256645"/>
    <lineage>
        <taxon>Eukaryota</taxon>
        <taxon>Fungi</taxon>
        <taxon>Dikarya</taxon>
        <taxon>Ascomycota</taxon>
        <taxon>Pezizomycotina</taxon>
        <taxon>Dothideomycetes</taxon>
        <taxon>Pleosporomycetidae</taxon>
        <taxon>Pleosporales</taxon>
        <taxon>Torulaceae</taxon>
        <taxon>Dendryphion</taxon>
    </lineage>
</organism>
<evidence type="ECO:0000313" key="5">
    <source>
        <dbReference type="EMBL" id="KAH7126788.1"/>
    </source>
</evidence>
<dbReference type="GO" id="GO:0005975">
    <property type="term" value="P:carbohydrate metabolic process"/>
    <property type="evidence" value="ECO:0007669"/>
    <property type="project" value="InterPro"/>
</dbReference>
<evidence type="ECO:0000256" key="2">
    <source>
        <dbReference type="SAM" id="MobiDB-lite"/>
    </source>
</evidence>
<dbReference type="PROSITE" id="PS51762">
    <property type="entry name" value="GH16_2"/>
    <property type="match status" value="1"/>
</dbReference>
<protein>
    <submittedName>
        <fullName evidence="5">Concanavalin A-like lectin/glucanase domain-containing protein</fullName>
    </submittedName>
</protein>
<dbReference type="EMBL" id="JAGMWT010000006">
    <property type="protein sequence ID" value="KAH7126788.1"/>
    <property type="molecule type" value="Genomic_DNA"/>
</dbReference>
<sequence>MSSSNSIHTPPLTNPFTTPLRLSRAPSVDDHNDSGRPSIYPAASALDGGHRQRRRKFKTARLTDGEYDEKPWAIQKHPKLKWERGIFYGSIVIGVLLGALICYFAYASVTNHDYCLVLHDEFKSIDSKTWSFEIQRGGFGSGSFEWTTNDPRNAYTDVEGLHIVPTLTLETTDITKEQMIDNHVLNLTTSGECTTIGVDNCSIRSNKTAGAIINPVRSARLSTKGKKSILYGKVEVVAKMPQGNWLWPAIWMMPEDSVYGEWPKSGEIDIAESRGNAYNYPSGGRDSLISALHWGPHSELDAFYKTSGQHRIRRTDYSKGFHTFGLEWSENYLFTYIDSRLLQVFFLKFNHKYRNMWDRGGFGTAILNHSAMFDPWSQTGKPNTPFDKPFYLILNVAVGSTNGFFPDGVGNKPWGDRSPTAMKEFWDGQSSWAPTWPEGNKRGLTVKQVKMWKQGAC</sequence>
<feature type="compositionally biased region" description="Low complexity" evidence="2">
    <location>
        <begin position="9"/>
        <end position="22"/>
    </location>
</feature>
<dbReference type="FunFam" id="2.60.120.200:FF:000178">
    <property type="entry name" value="Glycoside hydrolase family 16 protein"/>
    <property type="match status" value="1"/>
</dbReference>
<dbReference type="Proteomes" id="UP000700596">
    <property type="component" value="Unassembled WGS sequence"/>
</dbReference>
<dbReference type="AlphaFoldDB" id="A0A9P9DWY1"/>
<comment type="similarity">
    <text evidence="1">Belongs to the glycosyl hydrolase 16 family.</text>
</comment>
<keyword evidence="3" id="KW-1133">Transmembrane helix</keyword>
<feature type="domain" description="GH16" evidence="4">
    <location>
        <begin position="144"/>
        <end position="435"/>
    </location>
</feature>
<dbReference type="SUPFAM" id="SSF49899">
    <property type="entry name" value="Concanavalin A-like lectins/glucanases"/>
    <property type="match status" value="1"/>
</dbReference>
<dbReference type="Gene3D" id="2.60.120.200">
    <property type="match status" value="1"/>
</dbReference>
<evidence type="ECO:0000313" key="6">
    <source>
        <dbReference type="Proteomes" id="UP000700596"/>
    </source>
</evidence>
<dbReference type="GO" id="GO:0004553">
    <property type="term" value="F:hydrolase activity, hydrolyzing O-glycosyl compounds"/>
    <property type="evidence" value="ECO:0007669"/>
    <property type="project" value="InterPro"/>
</dbReference>
<gene>
    <name evidence="5" type="ORF">B0J11DRAFT_286394</name>
</gene>
<keyword evidence="6" id="KW-1185">Reference proteome</keyword>
<evidence type="ECO:0000259" key="4">
    <source>
        <dbReference type="PROSITE" id="PS51762"/>
    </source>
</evidence>